<keyword evidence="2" id="KW-1133">Transmembrane helix</keyword>
<sequence length="210" mass="23550">MKTVIQIVLIVAAIILAYFIYQSIERPIEFEKAKDARYKATVERLKDIRKAQLAFKDVHGHFTADWDSLITFIKTDSLPLVRKIGMLSDSMIEAGLTEETAIKKGLIIRDTLKMSVLDSLFGPSYQAEKIKMVPVKDTVAEFHLGTNIITTGSGIQVPVFEAKAHNNTILKNLDRQMVINLNDQRRTNGKYPGLKVGSLTETTNNAGNWE</sequence>
<name>A0A0L8V9N6_9BACT</name>
<evidence type="ECO:0000256" key="1">
    <source>
        <dbReference type="SAM" id="MobiDB-lite"/>
    </source>
</evidence>
<dbReference type="EMBL" id="LGIA01000148">
    <property type="protein sequence ID" value="KOH45175.1"/>
    <property type="molecule type" value="Genomic_DNA"/>
</dbReference>
<protein>
    <submittedName>
        <fullName evidence="3">Uncharacterized protein</fullName>
    </submittedName>
</protein>
<proteinExistence type="predicted"/>
<evidence type="ECO:0000256" key="2">
    <source>
        <dbReference type="SAM" id="Phobius"/>
    </source>
</evidence>
<dbReference type="OrthoDB" id="1466422at2"/>
<dbReference type="AlphaFoldDB" id="A0A0L8V9N6"/>
<dbReference type="STRING" id="1409788.NC99_20370"/>
<keyword evidence="2" id="KW-0472">Membrane</keyword>
<feature type="transmembrane region" description="Helical" evidence="2">
    <location>
        <begin position="6"/>
        <end position="24"/>
    </location>
</feature>
<organism evidence="3 4">
    <name type="scientific">Sunxiuqinia dokdonensis</name>
    <dbReference type="NCBI Taxonomy" id="1409788"/>
    <lineage>
        <taxon>Bacteria</taxon>
        <taxon>Pseudomonadati</taxon>
        <taxon>Bacteroidota</taxon>
        <taxon>Bacteroidia</taxon>
        <taxon>Marinilabiliales</taxon>
        <taxon>Prolixibacteraceae</taxon>
        <taxon>Sunxiuqinia</taxon>
    </lineage>
</organism>
<feature type="compositionally biased region" description="Polar residues" evidence="1">
    <location>
        <begin position="199"/>
        <end position="210"/>
    </location>
</feature>
<comment type="caution">
    <text evidence="3">The sequence shown here is derived from an EMBL/GenBank/DDBJ whole genome shotgun (WGS) entry which is preliminary data.</text>
</comment>
<dbReference type="PATRIC" id="fig|1409788.3.peg.2106"/>
<keyword evidence="4" id="KW-1185">Reference proteome</keyword>
<evidence type="ECO:0000313" key="3">
    <source>
        <dbReference type="EMBL" id="KOH45175.1"/>
    </source>
</evidence>
<reference evidence="4" key="1">
    <citation type="submission" date="2015-07" db="EMBL/GenBank/DDBJ databases">
        <title>Genome sequencing of Sunxiuqinia dokdonensis strain SK.</title>
        <authorList>
            <person name="Ahn S."/>
            <person name="Kim B.-C."/>
        </authorList>
    </citation>
    <scope>NUCLEOTIDE SEQUENCE [LARGE SCALE GENOMIC DNA]</scope>
    <source>
        <strain evidence="4">SK</strain>
    </source>
</reference>
<accession>A0A0L8V9N6</accession>
<dbReference type="Proteomes" id="UP000036958">
    <property type="component" value="Unassembled WGS sequence"/>
</dbReference>
<keyword evidence="2" id="KW-0812">Transmembrane</keyword>
<evidence type="ECO:0000313" key="4">
    <source>
        <dbReference type="Proteomes" id="UP000036958"/>
    </source>
</evidence>
<feature type="region of interest" description="Disordered" evidence="1">
    <location>
        <begin position="190"/>
        <end position="210"/>
    </location>
</feature>
<gene>
    <name evidence="3" type="ORF">NC99_20370</name>
</gene>
<dbReference type="RefSeq" id="WP_053182746.1">
    <property type="nucleotide sequence ID" value="NZ_LGIA01000148.1"/>
</dbReference>